<dbReference type="EMBL" id="VWFP01000018">
    <property type="protein sequence ID" value="KAA4624247.1"/>
    <property type="molecule type" value="Genomic_DNA"/>
</dbReference>
<dbReference type="InterPro" id="IPR013022">
    <property type="entry name" value="Xyl_isomerase-like_TIM-brl"/>
</dbReference>
<dbReference type="Gene3D" id="3.80.10.10">
    <property type="entry name" value="Ribonuclease Inhibitor"/>
    <property type="match status" value="1"/>
</dbReference>
<protein>
    <submittedName>
        <fullName evidence="3">TIM barrel protein</fullName>
    </submittedName>
</protein>
<comment type="caution">
    <text evidence="3">The sequence shown here is derived from an EMBL/GenBank/DDBJ whole genome shotgun (WGS) entry which is preliminary data.</text>
</comment>
<dbReference type="InterPro" id="IPR032675">
    <property type="entry name" value="LRR_dom_sf"/>
</dbReference>
<dbReference type="InterPro" id="IPR008979">
    <property type="entry name" value="Galactose-bd-like_sf"/>
</dbReference>
<dbReference type="Pfam" id="PF13306">
    <property type="entry name" value="LRR_5"/>
    <property type="match status" value="1"/>
</dbReference>
<reference evidence="3 4" key="1">
    <citation type="journal article" date="2019" name="Nat. Med.">
        <title>A library of human gut bacterial isolates paired with longitudinal multiomics data enables mechanistic microbiome research.</title>
        <authorList>
            <person name="Poyet M."/>
            <person name="Groussin M."/>
            <person name="Gibbons S.M."/>
            <person name="Avila-Pacheco J."/>
            <person name="Jiang X."/>
            <person name="Kearney S.M."/>
            <person name="Perrotta A.R."/>
            <person name="Berdy B."/>
            <person name="Zhao S."/>
            <person name="Lieberman T.D."/>
            <person name="Swanson P.K."/>
            <person name="Smith M."/>
            <person name="Roesemann S."/>
            <person name="Alexander J.E."/>
            <person name="Rich S.A."/>
            <person name="Livny J."/>
            <person name="Vlamakis H."/>
            <person name="Clish C."/>
            <person name="Bullock K."/>
            <person name="Deik A."/>
            <person name="Scott J."/>
            <person name="Pierce K.A."/>
            <person name="Xavier R.J."/>
            <person name="Alm E.J."/>
        </authorList>
    </citation>
    <scope>NUCLEOTIDE SEQUENCE [LARGE SCALE GENOMIC DNA]</scope>
    <source>
        <strain evidence="3 4">BIOML-A15</strain>
    </source>
</reference>
<feature type="signal peptide" evidence="1">
    <location>
        <begin position="1"/>
        <end position="20"/>
    </location>
</feature>
<evidence type="ECO:0000256" key="1">
    <source>
        <dbReference type="SAM" id="SignalP"/>
    </source>
</evidence>
<feature type="domain" description="F5/8 type C" evidence="2">
    <location>
        <begin position="1649"/>
        <end position="1814"/>
    </location>
</feature>
<dbReference type="InterPro" id="IPR026906">
    <property type="entry name" value="LRR_5"/>
</dbReference>
<dbReference type="SUPFAM" id="SSF49785">
    <property type="entry name" value="Galactose-binding domain-like"/>
    <property type="match status" value="2"/>
</dbReference>
<dbReference type="SUPFAM" id="SSF52058">
    <property type="entry name" value="L domain-like"/>
    <property type="match status" value="1"/>
</dbReference>
<dbReference type="Pfam" id="PF00754">
    <property type="entry name" value="F5_F8_type_C"/>
    <property type="match status" value="1"/>
</dbReference>
<evidence type="ECO:0000313" key="4">
    <source>
        <dbReference type="Proteomes" id="UP000424805"/>
    </source>
</evidence>
<dbReference type="InterPro" id="IPR036237">
    <property type="entry name" value="Xyl_isomerase-like_sf"/>
</dbReference>
<dbReference type="PANTHER" id="PTHR12110:SF53">
    <property type="entry name" value="BLR5974 PROTEIN"/>
    <property type="match status" value="1"/>
</dbReference>
<dbReference type="PROSITE" id="PS50022">
    <property type="entry name" value="FA58C_3"/>
    <property type="match status" value="1"/>
</dbReference>
<dbReference type="Gene3D" id="3.20.20.150">
    <property type="entry name" value="Divalent-metal-dependent TIM barrel enzymes"/>
    <property type="match status" value="1"/>
</dbReference>
<dbReference type="Gene3D" id="2.60.120.260">
    <property type="entry name" value="Galactose-binding domain-like"/>
    <property type="match status" value="2"/>
</dbReference>
<dbReference type="InterPro" id="IPR011050">
    <property type="entry name" value="Pectin_lyase_fold/virulence"/>
</dbReference>
<evidence type="ECO:0000313" key="3">
    <source>
        <dbReference type="EMBL" id="KAA4624247.1"/>
    </source>
</evidence>
<accession>A0A7J4XUT0</accession>
<dbReference type="SUPFAM" id="SSF51658">
    <property type="entry name" value="Xylose isomerase-like"/>
    <property type="match status" value="1"/>
</dbReference>
<proteinExistence type="predicted"/>
<organism evidence="3 4">
    <name type="scientific">Bacteroides ovatus</name>
    <dbReference type="NCBI Taxonomy" id="28116"/>
    <lineage>
        <taxon>Bacteria</taxon>
        <taxon>Pseudomonadati</taxon>
        <taxon>Bacteroidota</taxon>
        <taxon>Bacteroidia</taxon>
        <taxon>Bacteroidales</taxon>
        <taxon>Bacteroidaceae</taxon>
        <taxon>Bacteroides</taxon>
    </lineage>
</organism>
<evidence type="ECO:0000259" key="2">
    <source>
        <dbReference type="PROSITE" id="PS50022"/>
    </source>
</evidence>
<dbReference type="InterPro" id="IPR050312">
    <property type="entry name" value="IolE/XylAMocC-like"/>
</dbReference>
<dbReference type="PANTHER" id="PTHR12110">
    <property type="entry name" value="HYDROXYPYRUVATE ISOMERASE"/>
    <property type="match status" value="1"/>
</dbReference>
<dbReference type="Pfam" id="PF01261">
    <property type="entry name" value="AP_endonuc_2"/>
    <property type="match status" value="1"/>
</dbReference>
<dbReference type="SUPFAM" id="SSF51126">
    <property type="entry name" value="Pectin lyase-like"/>
    <property type="match status" value="1"/>
</dbReference>
<gene>
    <name evidence="3" type="ORF">F3B90_17280</name>
</gene>
<keyword evidence="1" id="KW-0732">Signal</keyword>
<dbReference type="Proteomes" id="UP000424805">
    <property type="component" value="Unassembled WGS sequence"/>
</dbReference>
<feature type="chain" id="PRO_5029548504" evidence="1">
    <location>
        <begin position="21"/>
        <end position="1820"/>
    </location>
</feature>
<name>A0A7J4XUT0_BACOV</name>
<sequence>MKKKIIGSAFALLFAVALSAAYVNKTFSIPDFITETIKSSSDKLVLTDKSLSGGKLQSKIDAKFGNNYSQLRTLIIQAGELTPDDCKFIKKSLTGLEELTIEGTANFTNGIIPKGAFDGMPNLKKVKATQAKEIGLKAFSGCEKLETIDFPNVEKTGVQAFAQPKGSNNSQLKIARLPKLKHADPRMFYYCTNLSELYLNAPPALKRPEGKEGLWFERVTKMVIHIPSRKVYDEFMKVENCGSVDWSAFNFVADNGDKLPAIQQAAEYNDSAYDPLRDQLLPHFDRTDKDYSGDYYSGDYKLSLNMYTFNTNINAWINNSTVAPQLSTLDAIKWAAKVGFDAVDVTCYYIPGYSNTAMPTRPDSEIIKYAKNIKKLCSELNIAISGTGIQNNFADPNEARRKMDVERIKYWIKIAHEMGAPVLRIFAGPPPADIRREGWEKIARERIAPHIREVAMYAQKNYPDVRIGVQNHGDMLATANQVIQLLKWVDCDNVGIVNDTGFYRDFLNTDATKYDWYRDIALVLPYSNNFQIKKKPAGAETQELMDLNRLIRDIRKSPYRGYIPIELLWISKDAGSPTSLKTPPYEETIEFIKKLKQAMEDTKSFKEISKGKPLGVKMAPPETTMIQTNLQNGGGLSFVLKSSHPNILKFNDKTKTLTLLTNTSPYQLNEQINIPQGLSMRVTDSNGAPRTDIEEIQNKDLLIISNGKTKETYSISVKRYELINLALNPEPQKIKVSTYRKNCTVEKAFDGNSTGTSGSGYQVDGSQANSEGKETFWLALDLGEEKDIHSIGVAWGTSVANLKKRLVDGVYQIAYTNDLNKWTKLSNAKGSGSIGLNGYSAPKGWTIIHSQNVDELPDANGNKVFIHSFPEVIKARYVMVSGKLANRFIEIYNLFVFQKQLVDGALPQPSYPTFDAARIKPDYDKMNIMVGRPAVIQQGTHVPSYHIIAQKDISVTGNLMAPDGKVIYTSKPIHIKKGDTYKIDIDKVADALGTYHMEFAITSDKTIYDSYYFTSIKEDISSYTYENPYPAIYMQEGRLVYTPDYRGNTVIDYSNVGYKGGGVEIPNVPVRVILEPSADQNADDTERIQNAINMLGRLQPDKNGFRGAILLKAGTFRVSQSIKIDKSGIVIKGEGDGHENIKQHSKPLGPNNWFDYGQSEKAEKNVTKVVATWVADSYNKNVAVFNFAGGNINTEKTIEIADQYVPAGTRTIRLQTVEGLKAGDNIRVNRIINASWAQDLKMDVITDAPSVPSANQWAVNGKLESSYMNVYQERTILSVNSQTNTITLVEPIVDPLSMKYGISTVTRFTSDNRVQNAGIENIQILSRFDKSTTAENSAFGINYKSYDDEYHAQVAVRIGNAENIWVRRITNYHIDVAVNISDGARWVTVQDVNCLEPVSGTGGERRYSFTNSGGSLILNQRNYARYTRHGFIIMGQVMGPNVFYNDRSDYQFDANEPHLRWSTGGLFDNIKGRIYVQNRWNNGTAHGWSGANYTLYNNEGKFIISQNQLAANYLFGQSNANDRLPFIMAEVDPGNVPNFKAYEYSVGKKMNPRSLYLQQLKDRMGQQAVDNTNSSNIPANKDESGSFNDMFAYLSEISINGVKLETFKKEVLNYTIPIALDYKTLPQVTAKGEKGTSIQKDENSRGITFTVTKDGKITSVYTIAYGFVSKEKISSNGSSKQLDKLTDGNYKTLWSQSGSPYVQFYLGDTPVEIEKVSLGYGRNTQIRRQYYFDFEISNDGYTWKKVKNSSWQSDNLGRGHIMGMQVMPGVGSSKSDYETFIFPKNIKARLLRIQMFGARNGQGVGSTNANAYWAINVDTK</sequence>
<dbReference type="InterPro" id="IPR000421">
    <property type="entry name" value="FA58C"/>
</dbReference>